<dbReference type="PANTHER" id="PTHR22893:SF55">
    <property type="entry name" value="OXIDOREDUCTASE-RELATED"/>
    <property type="match status" value="1"/>
</dbReference>
<dbReference type="Pfam" id="PF00724">
    <property type="entry name" value="Oxidored_FMN"/>
    <property type="match status" value="1"/>
</dbReference>
<dbReference type="RefSeq" id="WP_190296985.1">
    <property type="nucleotide sequence ID" value="NZ_CP061172.1"/>
</dbReference>
<accession>A0A7H0Y1W6</accession>
<dbReference type="AlphaFoldDB" id="A0A7H0Y1W6"/>
<dbReference type="SUPFAM" id="SSF51395">
    <property type="entry name" value="FMN-linked oxidoreductases"/>
    <property type="match status" value="1"/>
</dbReference>
<dbReference type="GO" id="GO:0010181">
    <property type="term" value="F:FMN binding"/>
    <property type="evidence" value="ECO:0007669"/>
    <property type="project" value="InterPro"/>
</dbReference>
<reference evidence="3 4" key="1">
    <citation type="submission" date="2020-09" db="EMBL/GenBank/DDBJ databases">
        <title>Characterization of Paenibacillus peoriae strain ZF390 with broad-spectrum antimicrobial activity as a potential biocontrol agent.</title>
        <authorList>
            <person name="Li L."/>
            <person name="Zhao Y."/>
            <person name="Li B."/>
            <person name="Xie X."/>
        </authorList>
    </citation>
    <scope>NUCLEOTIDE SEQUENCE [LARGE SCALE GENOMIC DNA]</scope>
    <source>
        <strain evidence="3 4">ZF390</strain>
    </source>
</reference>
<name>A0A7H0Y1W6_9BACL</name>
<evidence type="ECO:0000259" key="2">
    <source>
        <dbReference type="Pfam" id="PF00724"/>
    </source>
</evidence>
<evidence type="ECO:0000313" key="4">
    <source>
        <dbReference type="Proteomes" id="UP000516384"/>
    </source>
</evidence>
<evidence type="ECO:0000256" key="1">
    <source>
        <dbReference type="SAM" id="MobiDB-lite"/>
    </source>
</evidence>
<dbReference type="InterPro" id="IPR013785">
    <property type="entry name" value="Aldolase_TIM"/>
</dbReference>
<dbReference type="InterPro" id="IPR045247">
    <property type="entry name" value="Oye-like"/>
</dbReference>
<dbReference type="GO" id="GO:0005829">
    <property type="term" value="C:cytosol"/>
    <property type="evidence" value="ECO:0007669"/>
    <property type="project" value="TreeGrafter"/>
</dbReference>
<sequence length="365" mass="40512">MSNPHLEVIREGLFKPLDRQGLSLKNRIVMAPMTRGFSKNGVPDENVVAYYRRQAESGVGLIVTEGTLINHPAASGSPDWPNIHGKESLEGWEKVVTAVHEAGGKIVPQLWHLGTARKPGSLPNPEASPIGPSGLDSEGTRVNEPLTENEIADVVSAYAQAAIEAKRVGFDGIEIHGAHGYLIDQFFWEKTNQRSDKYGGDIKNRTRFGAEVIRACRKAVGSDFPIIFRFSQWKSNHYDVKLARTPEQLETFLEPLADAGVDVFHASTRQYWVPEFKDSRLNLAGWAKKLTGRPTITVGSVALEQDFWQQSERISRLAEILEQGEADLVAIGRSLLSNPQWVNQVKENSLSDWVTYDSSVLTNLN</sequence>
<proteinExistence type="predicted"/>
<dbReference type="EMBL" id="CP061172">
    <property type="protein sequence ID" value="QNR65074.1"/>
    <property type="molecule type" value="Genomic_DNA"/>
</dbReference>
<feature type="region of interest" description="Disordered" evidence="1">
    <location>
        <begin position="117"/>
        <end position="140"/>
    </location>
</feature>
<dbReference type="FunFam" id="3.20.20.70:FF:000262">
    <property type="entry name" value="NADH:flavin oxidoreductase"/>
    <property type="match status" value="1"/>
</dbReference>
<dbReference type="CDD" id="cd04747">
    <property type="entry name" value="OYE_like_5_FMN"/>
    <property type="match status" value="1"/>
</dbReference>
<dbReference type="InterPro" id="IPR001155">
    <property type="entry name" value="OxRdtase_FMN_N"/>
</dbReference>
<evidence type="ECO:0000313" key="3">
    <source>
        <dbReference type="EMBL" id="QNR65074.1"/>
    </source>
</evidence>
<gene>
    <name evidence="3" type="ORF">IAQ67_14165</name>
</gene>
<dbReference type="PANTHER" id="PTHR22893">
    <property type="entry name" value="NADH OXIDOREDUCTASE-RELATED"/>
    <property type="match status" value="1"/>
</dbReference>
<dbReference type="Gene3D" id="3.20.20.70">
    <property type="entry name" value="Aldolase class I"/>
    <property type="match status" value="1"/>
</dbReference>
<dbReference type="Proteomes" id="UP000516384">
    <property type="component" value="Chromosome"/>
</dbReference>
<dbReference type="GO" id="GO:0016491">
    <property type="term" value="F:oxidoreductase activity"/>
    <property type="evidence" value="ECO:0007669"/>
    <property type="project" value="InterPro"/>
</dbReference>
<organism evidence="3 4">
    <name type="scientific">Paenibacillus peoriae</name>
    <dbReference type="NCBI Taxonomy" id="59893"/>
    <lineage>
        <taxon>Bacteria</taxon>
        <taxon>Bacillati</taxon>
        <taxon>Bacillota</taxon>
        <taxon>Bacilli</taxon>
        <taxon>Bacillales</taxon>
        <taxon>Paenibacillaceae</taxon>
        <taxon>Paenibacillus</taxon>
    </lineage>
</organism>
<protein>
    <submittedName>
        <fullName evidence="3">NADH:flavin oxidoreductase</fullName>
    </submittedName>
</protein>
<feature type="domain" description="NADH:flavin oxidoreductase/NADH oxidase N-terminal" evidence="2">
    <location>
        <begin position="13"/>
        <end position="348"/>
    </location>
</feature>